<evidence type="ECO:0008006" key="3">
    <source>
        <dbReference type="Google" id="ProtNLM"/>
    </source>
</evidence>
<dbReference type="AlphaFoldDB" id="A0A504YJM7"/>
<name>A0A504YJM7_FASGI</name>
<evidence type="ECO:0000313" key="1">
    <source>
        <dbReference type="EMBL" id="TPP58428.1"/>
    </source>
</evidence>
<comment type="caution">
    <text evidence="1">The sequence shown here is derived from an EMBL/GenBank/DDBJ whole genome shotgun (WGS) entry which is preliminary data.</text>
</comment>
<dbReference type="Proteomes" id="UP000316759">
    <property type="component" value="Unassembled WGS sequence"/>
</dbReference>
<reference evidence="1 2" key="1">
    <citation type="submission" date="2019-04" db="EMBL/GenBank/DDBJ databases">
        <title>Annotation for the trematode Fasciola gigantica.</title>
        <authorList>
            <person name="Choi Y.-J."/>
        </authorList>
    </citation>
    <scope>NUCLEOTIDE SEQUENCE [LARGE SCALE GENOMIC DNA]</scope>
    <source>
        <strain evidence="1">Uganda_cow_1</strain>
    </source>
</reference>
<dbReference type="EMBL" id="SUNJ01012023">
    <property type="protein sequence ID" value="TPP58428.1"/>
    <property type="molecule type" value="Genomic_DNA"/>
</dbReference>
<organism evidence="1 2">
    <name type="scientific">Fasciola gigantica</name>
    <name type="common">Giant liver fluke</name>
    <dbReference type="NCBI Taxonomy" id="46835"/>
    <lineage>
        <taxon>Eukaryota</taxon>
        <taxon>Metazoa</taxon>
        <taxon>Spiralia</taxon>
        <taxon>Lophotrochozoa</taxon>
        <taxon>Platyhelminthes</taxon>
        <taxon>Trematoda</taxon>
        <taxon>Digenea</taxon>
        <taxon>Plagiorchiida</taxon>
        <taxon>Echinostomata</taxon>
        <taxon>Echinostomatoidea</taxon>
        <taxon>Fasciolidae</taxon>
        <taxon>Fasciola</taxon>
    </lineage>
</organism>
<sequence length="117" mass="12988">MAAEVDRQSEFHLWTQAEGERLVEYLSALRRLARLGFPEESREDRKSRILSRFLAGVRDPMAKVLLRLQPPKDLAALESTSTNMDQTGGGINMTTPGIFAVSAKVGRQSAAREVKVC</sequence>
<keyword evidence="2" id="KW-1185">Reference proteome</keyword>
<accession>A0A504YJM7</accession>
<gene>
    <name evidence="1" type="ORF">FGIG_12665</name>
</gene>
<proteinExistence type="predicted"/>
<protein>
    <recommendedName>
        <fullName evidence="3">Retrotransposon gag domain-containing protein</fullName>
    </recommendedName>
</protein>
<evidence type="ECO:0000313" key="2">
    <source>
        <dbReference type="Proteomes" id="UP000316759"/>
    </source>
</evidence>